<dbReference type="Proteomes" id="UP000562929">
    <property type="component" value="Unassembled WGS sequence"/>
</dbReference>
<gene>
    <name evidence="1" type="ORF">GQ602_005441</name>
</gene>
<comment type="caution">
    <text evidence="1">The sequence shown here is derived from an EMBL/GenBank/DDBJ whole genome shotgun (WGS) entry which is preliminary data.</text>
</comment>
<dbReference type="AlphaFoldDB" id="A0A8H4VC33"/>
<dbReference type="EMBL" id="JAACLJ010000006">
    <property type="protein sequence ID" value="KAF4584068.1"/>
    <property type="molecule type" value="Genomic_DNA"/>
</dbReference>
<reference evidence="1 2" key="1">
    <citation type="journal article" date="2020" name="G3 (Bethesda)">
        <title>Genetic Underpinnings of Host Manipulation by Ophiocordyceps as Revealed by Comparative Transcriptomics.</title>
        <authorList>
            <person name="Will I."/>
            <person name="Das B."/>
            <person name="Trinh T."/>
            <person name="Brachmann A."/>
            <person name="Ohm R.A."/>
            <person name="de Bekker C."/>
        </authorList>
    </citation>
    <scope>NUCLEOTIDE SEQUENCE [LARGE SCALE GENOMIC DNA]</scope>
    <source>
        <strain evidence="1 2">EC05</strain>
    </source>
</reference>
<proteinExistence type="predicted"/>
<keyword evidence="2" id="KW-1185">Reference proteome</keyword>
<evidence type="ECO:0000313" key="1">
    <source>
        <dbReference type="EMBL" id="KAF4584068.1"/>
    </source>
</evidence>
<accession>A0A8H4VC33</accession>
<name>A0A8H4VC33_9HYPO</name>
<evidence type="ECO:0000313" key="2">
    <source>
        <dbReference type="Proteomes" id="UP000562929"/>
    </source>
</evidence>
<protein>
    <submittedName>
        <fullName evidence="1">Uncharacterized protein</fullName>
    </submittedName>
</protein>
<sequence length="102" mass="11460">MANLQVPAQQGSIVRPRVRVRHRIQAHRVQVAPAQAWPKQVSWPVSPQLWVASPEPLQGKARQFQIHSPPVKVPATYLWARVKQILAARHQAKASSVQMAIL</sequence>
<organism evidence="1 2">
    <name type="scientific">Ophiocordyceps camponoti-floridani</name>
    <dbReference type="NCBI Taxonomy" id="2030778"/>
    <lineage>
        <taxon>Eukaryota</taxon>
        <taxon>Fungi</taxon>
        <taxon>Dikarya</taxon>
        <taxon>Ascomycota</taxon>
        <taxon>Pezizomycotina</taxon>
        <taxon>Sordariomycetes</taxon>
        <taxon>Hypocreomycetidae</taxon>
        <taxon>Hypocreales</taxon>
        <taxon>Ophiocordycipitaceae</taxon>
        <taxon>Ophiocordyceps</taxon>
    </lineage>
</organism>